<keyword evidence="3" id="KW-1185">Reference proteome</keyword>
<reference evidence="2 3" key="1">
    <citation type="journal article" date="2012" name="Science">
        <title>The Paleozoic origin of enzymatic lignin decomposition reconstructed from 31 fungal genomes.</title>
        <authorList>
            <person name="Floudas D."/>
            <person name="Binder M."/>
            <person name="Riley R."/>
            <person name="Barry K."/>
            <person name="Blanchette R.A."/>
            <person name="Henrissat B."/>
            <person name="Martinez A.T."/>
            <person name="Otillar R."/>
            <person name="Spatafora J.W."/>
            <person name="Yadav J.S."/>
            <person name="Aerts A."/>
            <person name="Benoit I."/>
            <person name="Boyd A."/>
            <person name="Carlson A."/>
            <person name="Copeland A."/>
            <person name="Coutinho P.M."/>
            <person name="de Vries R.P."/>
            <person name="Ferreira P."/>
            <person name="Findley K."/>
            <person name="Foster B."/>
            <person name="Gaskell J."/>
            <person name="Glotzer D."/>
            <person name="Gorecki P."/>
            <person name="Heitman J."/>
            <person name="Hesse C."/>
            <person name="Hori C."/>
            <person name="Igarashi K."/>
            <person name="Jurgens J.A."/>
            <person name="Kallen N."/>
            <person name="Kersten P."/>
            <person name="Kohler A."/>
            <person name="Kuees U."/>
            <person name="Kumar T.K.A."/>
            <person name="Kuo A."/>
            <person name="LaButti K."/>
            <person name="Larrondo L.F."/>
            <person name="Lindquist E."/>
            <person name="Ling A."/>
            <person name="Lombard V."/>
            <person name="Lucas S."/>
            <person name="Lundell T."/>
            <person name="Martin R."/>
            <person name="McLaughlin D.J."/>
            <person name="Morgenstern I."/>
            <person name="Morin E."/>
            <person name="Murat C."/>
            <person name="Nagy L.G."/>
            <person name="Nolan M."/>
            <person name="Ohm R.A."/>
            <person name="Patyshakuliyeva A."/>
            <person name="Rokas A."/>
            <person name="Ruiz-Duenas F.J."/>
            <person name="Sabat G."/>
            <person name="Salamov A."/>
            <person name="Samejima M."/>
            <person name="Schmutz J."/>
            <person name="Slot J.C."/>
            <person name="St John F."/>
            <person name="Stenlid J."/>
            <person name="Sun H."/>
            <person name="Sun S."/>
            <person name="Syed K."/>
            <person name="Tsang A."/>
            <person name="Wiebenga A."/>
            <person name="Young D."/>
            <person name="Pisabarro A."/>
            <person name="Eastwood D.C."/>
            <person name="Martin F."/>
            <person name="Cullen D."/>
            <person name="Grigoriev I.V."/>
            <person name="Hibbett D.S."/>
        </authorList>
    </citation>
    <scope>NUCLEOTIDE SEQUENCE [LARGE SCALE GENOMIC DNA]</scope>
    <source>
        <strain evidence="2 3">MD-104</strain>
    </source>
</reference>
<sequence length="381" mass="42752">MSSPRPLLPSKASGTDAETTNASTTNESVPEVLPPSDQKCEYMDWNLSTTVTGYVARLTTEVRNFCRRLTRTNTVVAGSILADSFLEVSGLEDTYQACKAGLGRQKQNTPDHVKGGDIDGSARDDVSNRDISDNGLSDSHEDDDREEFLDALKVAEAREHAYRGRQRVYRDHLSDREVSSKTRTSPRVHSHMPSIVPGWITDDDGYDTSISSNSDVDWCCNASPDTNTVISSLSYPPTPINPATAALSLVSFENMTVSLAEASRDPPAHIKHARTGIMGLFRDIPVPFFERRRRERLWTWQTRSRRSRPQRVRRKKHLETSTEVKGAFSVRDLTVAIASIAYATYRCRDEDERGHRRAPSATTPLHTWQAFAQHDGIRYLR</sequence>
<protein>
    <submittedName>
        <fullName evidence="2">Uncharacterized protein</fullName>
    </submittedName>
</protein>
<feature type="compositionally biased region" description="Polar residues" evidence="1">
    <location>
        <begin position="12"/>
        <end position="28"/>
    </location>
</feature>
<dbReference type="Proteomes" id="UP000218811">
    <property type="component" value="Unassembled WGS sequence"/>
</dbReference>
<evidence type="ECO:0000313" key="2">
    <source>
        <dbReference type="EMBL" id="PCH36254.1"/>
    </source>
</evidence>
<feature type="region of interest" description="Disordered" evidence="1">
    <location>
        <begin position="173"/>
        <end position="196"/>
    </location>
</feature>
<dbReference type="EMBL" id="KB467876">
    <property type="protein sequence ID" value="PCH36254.1"/>
    <property type="molecule type" value="Genomic_DNA"/>
</dbReference>
<name>A0A2H3JHT9_WOLCO</name>
<organism evidence="2 3">
    <name type="scientific">Wolfiporia cocos (strain MD-104)</name>
    <name type="common">Brown rot fungus</name>
    <dbReference type="NCBI Taxonomy" id="742152"/>
    <lineage>
        <taxon>Eukaryota</taxon>
        <taxon>Fungi</taxon>
        <taxon>Dikarya</taxon>
        <taxon>Basidiomycota</taxon>
        <taxon>Agaricomycotina</taxon>
        <taxon>Agaricomycetes</taxon>
        <taxon>Polyporales</taxon>
        <taxon>Phaeolaceae</taxon>
        <taxon>Wolfiporia</taxon>
    </lineage>
</organism>
<proteinExistence type="predicted"/>
<evidence type="ECO:0000313" key="3">
    <source>
        <dbReference type="Proteomes" id="UP000218811"/>
    </source>
</evidence>
<accession>A0A2H3JHT9</accession>
<feature type="region of interest" description="Disordered" evidence="1">
    <location>
        <begin position="1"/>
        <end position="35"/>
    </location>
</feature>
<feature type="compositionally biased region" description="Basic and acidic residues" evidence="1">
    <location>
        <begin position="109"/>
        <end position="132"/>
    </location>
</feature>
<gene>
    <name evidence="2" type="ORF">WOLCODRAFT_156967</name>
</gene>
<feature type="region of interest" description="Disordered" evidence="1">
    <location>
        <begin position="102"/>
        <end position="145"/>
    </location>
</feature>
<dbReference type="AlphaFoldDB" id="A0A2H3JHT9"/>
<evidence type="ECO:0000256" key="1">
    <source>
        <dbReference type="SAM" id="MobiDB-lite"/>
    </source>
</evidence>